<dbReference type="InterPro" id="IPR001401">
    <property type="entry name" value="Dynamin_GTPase"/>
</dbReference>
<reference evidence="5" key="1">
    <citation type="submission" date="2020-11" db="EMBL/GenBank/DDBJ databases">
        <authorList>
            <consortium name="DOE Joint Genome Institute"/>
            <person name="Ahrendt S."/>
            <person name="Riley R."/>
            <person name="Andreopoulos W."/>
            <person name="Labutti K."/>
            <person name="Pangilinan J."/>
            <person name="Ruiz-Duenas F.J."/>
            <person name="Barrasa J.M."/>
            <person name="Sanchez-Garcia M."/>
            <person name="Camarero S."/>
            <person name="Miyauchi S."/>
            <person name="Serrano A."/>
            <person name="Linde D."/>
            <person name="Babiker R."/>
            <person name="Drula E."/>
            <person name="Ayuso-Fernandez I."/>
            <person name="Pacheco R."/>
            <person name="Padilla G."/>
            <person name="Ferreira P."/>
            <person name="Barriuso J."/>
            <person name="Kellner H."/>
            <person name="Castanera R."/>
            <person name="Alfaro M."/>
            <person name="Ramirez L."/>
            <person name="Pisabarro A.G."/>
            <person name="Kuo A."/>
            <person name="Tritt A."/>
            <person name="Lipzen A."/>
            <person name="He G."/>
            <person name="Yan M."/>
            <person name="Ng V."/>
            <person name="Cullen D."/>
            <person name="Martin F."/>
            <person name="Rosso M.-N."/>
            <person name="Henrissat B."/>
            <person name="Hibbett D."/>
            <person name="Martinez A.T."/>
            <person name="Grigoriev I.V."/>
        </authorList>
    </citation>
    <scope>NUCLEOTIDE SEQUENCE</scope>
    <source>
        <strain evidence="5">CBS 506.95</strain>
    </source>
</reference>
<keyword evidence="6" id="KW-1185">Reference proteome</keyword>
<dbReference type="InterPro" id="IPR000375">
    <property type="entry name" value="Dynamin_stalk"/>
</dbReference>
<dbReference type="SMART" id="SM00053">
    <property type="entry name" value="DYNc"/>
    <property type="match status" value="1"/>
</dbReference>
<evidence type="ECO:0000256" key="1">
    <source>
        <dbReference type="ARBA" id="ARBA00022741"/>
    </source>
</evidence>
<dbReference type="InterPro" id="IPR027417">
    <property type="entry name" value="P-loop_NTPase"/>
</dbReference>
<dbReference type="GO" id="GO:0005874">
    <property type="term" value="C:microtubule"/>
    <property type="evidence" value="ECO:0007669"/>
    <property type="project" value="TreeGrafter"/>
</dbReference>
<dbReference type="CDD" id="cd08771">
    <property type="entry name" value="DLP_1"/>
    <property type="match status" value="1"/>
</dbReference>
<evidence type="ECO:0000256" key="2">
    <source>
        <dbReference type="ARBA" id="ARBA00023134"/>
    </source>
</evidence>
<dbReference type="OrthoDB" id="5061070at2759"/>
<dbReference type="InterPro" id="IPR045063">
    <property type="entry name" value="Dynamin_N"/>
</dbReference>
<dbReference type="PROSITE" id="PS51718">
    <property type="entry name" value="G_DYNAMIN_2"/>
    <property type="match status" value="1"/>
</dbReference>
<protein>
    <submittedName>
        <fullName evidence="5">P-loop containing nucleoside triphosphate hydrolase protein</fullName>
    </submittedName>
</protein>
<dbReference type="InterPro" id="IPR022812">
    <property type="entry name" value="Dynamin"/>
</dbReference>
<dbReference type="InterPro" id="IPR030381">
    <property type="entry name" value="G_DYNAMIN_dom"/>
</dbReference>
<dbReference type="PRINTS" id="PR00195">
    <property type="entry name" value="DYNAMIN"/>
</dbReference>
<keyword evidence="1" id="KW-0547">Nucleotide-binding</keyword>
<dbReference type="Proteomes" id="UP000807306">
    <property type="component" value="Unassembled WGS sequence"/>
</dbReference>
<comment type="caution">
    <text evidence="5">The sequence shown here is derived from an EMBL/GenBank/DDBJ whole genome shotgun (WGS) entry which is preliminary data.</text>
</comment>
<dbReference type="Pfam" id="PF01031">
    <property type="entry name" value="Dynamin_M"/>
    <property type="match status" value="1"/>
</dbReference>
<feature type="region of interest" description="Disordered" evidence="3">
    <location>
        <begin position="1"/>
        <end position="40"/>
    </location>
</feature>
<feature type="domain" description="Dynamin-type G" evidence="4">
    <location>
        <begin position="72"/>
        <end position="385"/>
    </location>
</feature>
<feature type="compositionally biased region" description="Basic residues" evidence="3">
    <location>
        <begin position="1"/>
        <end position="12"/>
    </location>
</feature>
<gene>
    <name evidence="5" type="ORF">CPB83DRAFT_863867</name>
</gene>
<dbReference type="GO" id="GO:0005525">
    <property type="term" value="F:GTP binding"/>
    <property type="evidence" value="ECO:0007669"/>
    <property type="project" value="InterPro"/>
</dbReference>
<keyword evidence="2" id="KW-0342">GTP-binding</keyword>
<dbReference type="AlphaFoldDB" id="A0A9P6JJ47"/>
<evidence type="ECO:0000256" key="3">
    <source>
        <dbReference type="SAM" id="MobiDB-lite"/>
    </source>
</evidence>
<dbReference type="GO" id="GO:0008017">
    <property type="term" value="F:microtubule binding"/>
    <property type="evidence" value="ECO:0007669"/>
    <property type="project" value="TreeGrafter"/>
</dbReference>
<dbReference type="Gene3D" id="3.40.50.300">
    <property type="entry name" value="P-loop containing nucleotide triphosphate hydrolases"/>
    <property type="match status" value="1"/>
</dbReference>
<sequence length="688" mass="77869">MHNFFKNRNRSNTRKESSSDSSSSYHDFPPPNTPGGKAHDVTISSSEYARRCKDIMELYNELQALDVQADFDSIIPRVVVIGGQSSGKSSLVEAVSGINVPRDSGTCTRCPTECTMSSNADSWSCEIFIRKEYDSQDKRIHGATTQPFGGQITDKTKVEIWVRRAQAAVLSPHKTPTDFETMSRADIKALMEHDKKILQFSKNVVVIKVRDPNATDLSFVDLPGLIQNSNDERLIPKVKSLVEQYIRDRSTLIVIAMPVTDDYENLQAVTIAKSPKADPDGGRTIGVLTKPDMLGENNIGARKNWKEVLDGSRHATTHGYFCVRLPDDVQREASITKEEVQTNADGYFFSTLPWSQMADRSRFGIPNFVQYVSKLLIDLIEKSLPSLRGKVEEKLLQCLTDLGEMPPLPQGHPSTEVLMRITNFCKDIKDAVYGDKYKYFVQSNLVTYSRFKSEIVATAPEFRPFEGPPSSLEQRRHCSSCTKFVRGSQTQARGLDLIKSRIKLSITWELPGHIPFEVTKNLLRDYIDLWTEPTLDCFQEAKATTTRLLVTLIEQYFGQYRFFRKYISDLTFKEQEDCGERTGKLLEKVLQMEKNPLYTQNSEVLSSQRREWTESLLQEAGRTRNSGVSSASHRCSSTRRSCITHSFTDVPSKTEEHRLTTWTVDEEIDIMAGVQAYFHVAHQVGNIG</sequence>
<dbReference type="SUPFAM" id="SSF52540">
    <property type="entry name" value="P-loop containing nucleoside triphosphate hydrolases"/>
    <property type="match status" value="1"/>
</dbReference>
<accession>A0A9P6JJ47</accession>
<evidence type="ECO:0000313" key="6">
    <source>
        <dbReference type="Proteomes" id="UP000807306"/>
    </source>
</evidence>
<dbReference type="Pfam" id="PF00350">
    <property type="entry name" value="Dynamin_N"/>
    <property type="match status" value="1"/>
</dbReference>
<dbReference type="EMBL" id="MU157931">
    <property type="protein sequence ID" value="KAF9522902.1"/>
    <property type="molecule type" value="Genomic_DNA"/>
</dbReference>
<dbReference type="GO" id="GO:0016020">
    <property type="term" value="C:membrane"/>
    <property type="evidence" value="ECO:0007669"/>
    <property type="project" value="TreeGrafter"/>
</dbReference>
<dbReference type="Gene3D" id="1.20.120.1240">
    <property type="entry name" value="Dynamin, middle domain"/>
    <property type="match status" value="1"/>
</dbReference>
<keyword evidence="5" id="KW-0378">Hydrolase</keyword>
<evidence type="ECO:0000313" key="5">
    <source>
        <dbReference type="EMBL" id="KAF9522902.1"/>
    </source>
</evidence>
<proteinExistence type="predicted"/>
<evidence type="ECO:0000259" key="4">
    <source>
        <dbReference type="PROSITE" id="PS51718"/>
    </source>
</evidence>
<name>A0A9P6JJ47_9AGAR</name>
<organism evidence="5 6">
    <name type="scientific">Crepidotus variabilis</name>
    <dbReference type="NCBI Taxonomy" id="179855"/>
    <lineage>
        <taxon>Eukaryota</taxon>
        <taxon>Fungi</taxon>
        <taxon>Dikarya</taxon>
        <taxon>Basidiomycota</taxon>
        <taxon>Agaricomycotina</taxon>
        <taxon>Agaricomycetes</taxon>
        <taxon>Agaricomycetidae</taxon>
        <taxon>Agaricales</taxon>
        <taxon>Agaricineae</taxon>
        <taxon>Crepidotaceae</taxon>
        <taxon>Crepidotus</taxon>
    </lineage>
</organism>
<dbReference type="PANTHER" id="PTHR11566">
    <property type="entry name" value="DYNAMIN"/>
    <property type="match status" value="1"/>
</dbReference>
<dbReference type="GO" id="GO:0003924">
    <property type="term" value="F:GTPase activity"/>
    <property type="evidence" value="ECO:0007669"/>
    <property type="project" value="InterPro"/>
</dbReference>
<dbReference type="GO" id="GO:0005737">
    <property type="term" value="C:cytoplasm"/>
    <property type="evidence" value="ECO:0007669"/>
    <property type="project" value="TreeGrafter"/>
</dbReference>